<dbReference type="EMBL" id="JADBEM010000001">
    <property type="protein sequence ID" value="MBE1607088.1"/>
    <property type="molecule type" value="Genomic_DNA"/>
</dbReference>
<keyword evidence="3" id="KW-1185">Reference proteome</keyword>
<dbReference type="InterPro" id="IPR004360">
    <property type="entry name" value="Glyas_Fos-R_dOase_dom"/>
</dbReference>
<dbReference type="AlphaFoldDB" id="A0A927MXH3"/>
<dbReference type="Proteomes" id="UP000638648">
    <property type="component" value="Unassembled WGS sequence"/>
</dbReference>
<dbReference type="PANTHER" id="PTHR33990">
    <property type="entry name" value="PROTEIN YJDN-RELATED"/>
    <property type="match status" value="1"/>
</dbReference>
<proteinExistence type="predicted"/>
<dbReference type="SUPFAM" id="SSF54593">
    <property type="entry name" value="Glyoxalase/Bleomycin resistance protein/Dihydroxybiphenyl dioxygenase"/>
    <property type="match status" value="1"/>
</dbReference>
<evidence type="ECO:0000313" key="2">
    <source>
        <dbReference type="EMBL" id="MBE1607088.1"/>
    </source>
</evidence>
<evidence type="ECO:0000313" key="3">
    <source>
        <dbReference type="Proteomes" id="UP000638648"/>
    </source>
</evidence>
<dbReference type="Pfam" id="PF00903">
    <property type="entry name" value="Glyoxalase"/>
    <property type="match status" value="1"/>
</dbReference>
<dbReference type="InterPro" id="IPR028973">
    <property type="entry name" value="PhnB-like"/>
</dbReference>
<evidence type="ECO:0000259" key="1">
    <source>
        <dbReference type="Pfam" id="PF00903"/>
    </source>
</evidence>
<dbReference type="RefSeq" id="WP_337917786.1">
    <property type="nucleotide sequence ID" value="NZ_BAABJL010000151.1"/>
</dbReference>
<feature type="domain" description="Glyoxalase/fosfomycin resistance/dioxygenase" evidence="1">
    <location>
        <begin position="5"/>
        <end position="131"/>
    </location>
</feature>
<organism evidence="2 3">
    <name type="scientific">Actinopolymorpha pittospori</name>
    <dbReference type="NCBI Taxonomy" id="648752"/>
    <lineage>
        <taxon>Bacteria</taxon>
        <taxon>Bacillati</taxon>
        <taxon>Actinomycetota</taxon>
        <taxon>Actinomycetes</taxon>
        <taxon>Propionibacteriales</taxon>
        <taxon>Actinopolymorphaceae</taxon>
        <taxon>Actinopolymorpha</taxon>
    </lineage>
</organism>
<dbReference type="CDD" id="cd06588">
    <property type="entry name" value="PhnB_like"/>
    <property type="match status" value="1"/>
</dbReference>
<dbReference type="Gene3D" id="3.10.180.10">
    <property type="entry name" value="2,3-Dihydroxybiphenyl 1,2-Dioxygenase, domain 1"/>
    <property type="match status" value="1"/>
</dbReference>
<accession>A0A927MXH3</accession>
<sequence length="137" mass="15119">MTTSRLNPYIMFQGDAREAMEFYQQVFGGKLTISTFGEFDSSHAEIADQVMHSLLETDSGYTIMAGDTPPGMEDDTSDNITISLSGTAAEELRGYWKKLSESGTVSQPLEKQMWGDEYGACVDGFGITWMVNISEES</sequence>
<protein>
    <submittedName>
        <fullName evidence="2">PhnB protein</fullName>
    </submittedName>
</protein>
<gene>
    <name evidence="2" type="ORF">HEB94_003936</name>
</gene>
<dbReference type="InterPro" id="IPR029068">
    <property type="entry name" value="Glyas_Bleomycin-R_OHBP_Dase"/>
</dbReference>
<reference evidence="2" key="1">
    <citation type="submission" date="2020-10" db="EMBL/GenBank/DDBJ databases">
        <title>Sequencing the genomes of 1000 actinobacteria strains.</title>
        <authorList>
            <person name="Klenk H.-P."/>
        </authorList>
    </citation>
    <scope>NUCLEOTIDE SEQUENCE</scope>
    <source>
        <strain evidence="2">DSM 45354</strain>
    </source>
</reference>
<name>A0A927MXH3_9ACTN</name>
<comment type="caution">
    <text evidence="2">The sequence shown here is derived from an EMBL/GenBank/DDBJ whole genome shotgun (WGS) entry which is preliminary data.</text>
</comment>
<dbReference type="PANTHER" id="PTHR33990:SF1">
    <property type="entry name" value="PROTEIN YJDN"/>
    <property type="match status" value="1"/>
</dbReference>